<dbReference type="PROSITE" id="PS50222">
    <property type="entry name" value="EF_HAND_2"/>
    <property type="match status" value="2"/>
</dbReference>
<accession>A0A0X3P7R1</accession>
<sequence>LPRLQQHRPTTFERTASPSDNGMDGPSVDWAIPAEYIKKYESMFESMEHENDKISGTVMSKLLRDTKIPVDDLRKIWDLSDLDRDGSLDRFEFILTMHLVCRRLEGDAIPSVLPTNLIPPNKRGAASEPLALMPPPMASPDFNSIAIFSAGSYKPTSSAFPSPNPAYLGGPPPPMPEWSITAAQLAQYSPIFANLDQDVDGLVTGAEVREFFLRSRLPQLVLARIWDLVDLQGTGTLNQEQFAVAMHLANEQLASNCAAELPATLPPALIPPSLRPVTLEPSAYEEANKLIAEIEKTRRERMELEAECMKLKSDSQLRAVEFTKVQTAEETLLQTTQRLAAQRASAEKWVVNSVERRDGLQTSLTAVSSRVAEERSRVEDLRHQAATQQISIKTQEEEVARLRAEISEGHHQKKSLSDRIAERQERLKVVEAENRSISSTNDQRQSAITNLESLRRQLQNALQQYDRLLAGDSSVGEPDEVQIDTLLSESDHPITKDASDVSPFNPRFPTVMGGSRENGASSVPLFPMSPDESSALGAPSQSASEAKSALAFPISDPFDFDSFNAAFNSGNAFSEASDPFAPVPSSANSVRDPFLAGAIGDGNNDLFDNKAPQPTFDSSKFDAVFGSAPSAQSTSYAFPTGSHAETYQKKIPPPRPSTQPSLGRKKSTGDAFASGGSGTSGKSSQPHTIDSPGKLSKLRGVLSSKRSESSGASATAKSSSSSKHNSSFSTLPRSGRRGHSGQRSTSISITPTTSSSLMPSGLTEEEQLLWAKVDSQLCAKREETLRQQEEAELQRALQLSLLESTRGH</sequence>
<evidence type="ECO:0000256" key="1">
    <source>
        <dbReference type="ARBA" id="ARBA00022837"/>
    </source>
</evidence>
<proteinExistence type="predicted"/>
<dbReference type="PANTHER" id="PTHR11216:SF174">
    <property type="entry name" value="GH06923P"/>
    <property type="match status" value="1"/>
</dbReference>
<feature type="region of interest" description="Disordered" evidence="3">
    <location>
        <begin position="513"/>
        <end position="541"/>
    </location>
</feature>
<dbReference type="PROSITE" id="PS50330">
    <property type="entry name" value="UIM"/>
    <property type="match status" value="1"/>
</dbReference>
<dbReference type="GO" id="GO:0005737">
    <property type="term" value="C:cytoplasm"/>
    <property type="evidence" value="ECO:0007669"/>
    <property type="project" value="TreeGrafter"/>
</dbReference>
<dbReference type="InterPro" id="IPR003903">
    <property type="entry name" value="UIM_dom"/>
</dbReference>
<dbReference type="PANTHER" id="PTHR11216">
    <property type="entry name" value="EH DOMAIN"/>
    <property type="match status" value="1"/>
</dbReference>
<dbReference type="InterPro" id="IPR011992">
    <property type="entry name" value="EF-hand-dom_pair"/>
</dbReference>
<evidence type="ECO:0000259" key="4">
    <source>
        <dbReference type="PROSITE" id="PS50031"/>
    </source>
</evidence>
<dbReference type="InterPro" id="IPR000261">
    <property type="entry name" value="EH_dom"/>
</dbReference>
<protein>
    <recommendedName>
        <fullName evidence="7">Epidermal growth factor receptor substrate 15-like 1</fullName>
    </recommendedName>
</protein>
<dbReference type="GO" id="GO:0005886">
    <property type="term" value="C:plasma membrane"/>
    <property type="evidence" value="ECO:0007669"/>
    <property type="project" value="TreeGrafter"/>
</dbReference>
<dbReference type="GO" id="GO:0016197">
    <property type="term" value="P:endosomal transport"/>
    <property type="evidence" value="ECO:0007669"/>
    <property type="project" value="TreeGrafter"/>
</dbReference>
<feature type="compositionally biased region" description="Polar residues" evidence="3">
    <location>
        <begin position="7"/>
        <end position="20"/>
    </location>
</feature>
<feature type="domain" description="EH" evidence="4">
    <location>
        <begin position="184"/>
        <end position="276"/>
    </location>
</feature>
<dbReference type="Gene3D" id="1.10.238.10">
    <property type="entry name" value="EF-hand"/>
    <property type="match status" value="2"/>
</dbReference>
<feature type="domain" description="EH" evidence="4">
    <location>
        <begin position="36"/>
        <end position="124"/>
    </location>
</feature>
<dbReference type="AlphaFoldDB" id="A0A0X3P7R1"/>
<evidence type="ECO:0000256" key="3">
    <source>
        <dbReference type="SAM" id="MobiDB-lite"/>
    </source>
</evidence>
<gene>
    <name evidence="6" type="ORF">TR144109</name>
</gene>
<dbReference type="SMART" id="SM00027">
    <property type="entry name" value="EH"/>
    <property type="match status" value="2"/>
</dbReference>
<reference evidence="6" key="1">
    <citation type="submission" date="2016-01" db="EMBL/GenBank/DDBJ databases">
        <title>Reference transcriptome for the parasite Schistocephalus solidus: insights into the molecular evolution of parasitism.</title>
        <authorList>
            <person name="Hebert F.O."/>
            <person name="Grambauer S."/>
            <person name="Barber I."/>
            <person name="Landry C.R."/>
            <person name="Aubin-Horth N."/>
        </authorList>
    </citation>
    <scope>NUCLEOTIDE SEQUENCE</scope>
</reference>
<dbReference type="PROSITE" id="PS50031">
    <property type="entry name" value="EH"/>
    <property type="match status" value="2"/>
</dbReference>
<name>A0A0X3P7R1_SCHSO</name>
<feature type="compositionally biased region" description="Low complexity" evidence="3">
    <location>
        <begin position="709"/>
        <end position="729"/>
    </location>
</feature>
<feature type="coiled-coil region" evidence="2">
    <location>
        <begin position="378"/>
        <end position="471"/>
    </location>
</feature>
<feature type="region of interest" description="Disordered" evidence="3">
    <location>
        <begin position="635"/>
        <end position="760"/>
    </location>
</feature>
<dbReference type="PROSITE" id="PS00018">
    <property type="entry name" value="EF_HAND_1"/>
    <property type="match status" value="1"/>
</dbReference>
<dbReference type="CDD" id="cd00052">
    <property type="entry name" value="EH"/>
    <property type="match status" value="2"/>
</dbReference>
<keyword evidence="2" id="KW-0175">Coiled coil</keyword>
<feature type="coiled-coil region" evidence="2">
    <location>
        <begin position="287"/>
        <end position="314"/>
    </location>
</feature>
<dbReference type="SUPFAM" id="SSF47473">
    <property type="entry name" value="EF-hand"/>
    <property type="match status" value="2"/>
</dbReference>
<dbReference type="InterPro" id="IPR002048">
    <property type="entry name" value="EF_hand_dom"/>
</dbReference>
<evidence type="ECO:0000259" key="5">
    <source>
        <dbReference type="PROSITE" id="PS50222"/>
    </source>
</evidence>
<dbReference type="EMBL" id="GEEE01017298">
    <property type="protein sequence ID" value="JAP45927.1"/>
    <property type="molecule type" value="Transcribed_RNA"/>
</dbReference>
<dbReference type="SMART" id="SM00054">
    <property type="entry name" value="EFh"/>
    <property type="match status" value="3"/>
</dbReference>
<feature type="domain" description="EF-hand" evidence="5">
    <location>
        <begin position="68"/>
        <end position="103"/>
    </location>
</feature>
<dbReference type="GO" id="GO:0006897">
    <property type="term" value="P:endocytosis"/>
    <property type="evidence" value="ECO:0007669"/>
    <property type="project" value="TreeGrafter"/>
</dbReference>
<dbReference type="Pfam" id="PF12763">
    <property type="entry name" value="EH"/>
    <property type="match status" value="2"/>
</dbReference>
<dbReference type="GO" id="GO:0005509">
    <property type="term" value="F:calcium ion binding"/>
    <property type="evidence" value="ECO:0007669"/>
    <property type="project" value="InterPro"/>
</dbReference>
<feature type="compositionally biased region" description="Low complexity" evidence="3">
    <location>
        <begin position="741"/>
        <end position="760"/>
    </location>
</feature>
<keyword evidence="1" id="KW-0106">Calcium</keyword>
<evidence type="ECO:0000256" key="2">
    <source>
        <dbReference type="SAM" id="Coils"/>
    </source>
</evidence>
<feature type="compositionally biased region" description="Low complexity" evidence="3">
    <location>
        <begin position="669"/>
        <end position="684"/>
    </location>
</feature>
<feature type="region of interest" description="Disordered" evidence="3">
    <location>
        <begin position="1"/>
        <end position="28"/>
    </location>
</feature>
<evidence type="ECO:0008006" key="7">
    <source>
        <dbReference type="Google" id="ProtNLM"/>
    </source>
</evidence>
<feature type="non-terminal residue" evidence="6">
    <location>
        <position position="1"/>
    </location>
</feature>
<organism evidence="6">
    <name type="scientific">Schistocephalus solidus</name>
    <name type="common">Tapeworm</name>
    <dbReference type="NCBI Taxonomy" id="70667"/>
    <lineage>
        <taxon>Eukaryota</taxon>
        <taxon>Metazoa</taxon>
        <taxon>Spiralia</taxon>
        <taxon>Lophotrochozoa</taxon>
        <taxon>Platyhelminthes</taxon>
        <taxon>Cestoda</taxon>
        <taxon>Eucestoda</taxon>
        <taxon>Diphyllobothriidea</taxon>
        <taxon>Diphyllobothriidae</taxon>
        <taxon>Schistocephalus</taxon>
    </lineage>
</organism>
<dbReference type="InterPro" id="IPR018247">
    <property type="entry name" value="EF_Hand_1_Ca_BS"/>
</dbReference>
<evidence type="ECO:0000313" key="6">
    <source>
        <dbReference type="EMBL" id="JAP45927.1"/>
    </source>
</evidence>
<feature type="domain" description="EF-hand" evidence="5">
    <location>
        <begin position="217"/>
        <end position="252"/>
    </location>
</feature>